<keyword evidence="10" id="KW-0482">Metalloprotease</keyword>
<feature type="transmembrane region" description="Helical" evidence="12">
    <location>
        <begin position="14"/>
        <end position="39"/>
    </location>
</feature>
<evidence type="ECO:0000256" key="6">
    <source>
        <dbReference type="ARBA" id="ARBA00022723"/>
    </source>
</evidence>
<comment type="similarity">
    <text evidence="3">Belongs to the peptidase M50B family.</text>
</comment>
<dbReference type="GO" id="GO:0016020">
    <property type="term" value="C:membrane"/>
    <property type="evidence" value="ECO:0007669"/>
    <property type="project" value="UniProtKB-SubCell"/>
</dbReference>
<feature type="domain" description="Peptidase M50" evidence="13">
    <location>
        <begin position="31"/>
        <end position="107"/>
    </location>
</feature>
<evidence type="ECO:0000256" key="11">
    <source>
        <dbReference type="ARBA" id="ARBA00023136"/>
    </source>
</evidence>
<evidence type="ECO:0000256" key="3">
    <source>
        <dbReference type="ARBA" id="ARBA00007931"/>
    </source>
</evidence>
<evidence type="ECO:0000256" key="7">
    <source>
        <dbReference type="ARBA" id="ARBA00022801"/>
    </source>
</evidence>
<keyword evidence="5 12" id="KW-0812">Transmembrane</keyword>
<evidence type="ECO:0000256" key="1">
    <source>
        <dbReference type="ARBA" id="ARBA00001947"/>
    </source>
</evidence>
<evidence type="ECO:0000256" key="12">
    <source>
        <dbReference type="SAM" id="Phobius"/>
    </source>
</evidence>
<evidence type="ECO:0000259" key="13">
    <source>
        <dbReference type="Pfam" id="PF02163"/>
    </source>
</evidence>
<dbReference type="CDD" id="cd06161">
    <property type="entry name" value="S2P-M50_SpoIVFB"/>
    <property type="match status" value="1"/>
</dbReference>
<gene>
    <name evidence="14" type="ORF">SAMN05192532_103158</name>
</gene>
<feature type="transmembrane region" description="Helical" evidence="12">
    <location>
        <begin position="82"/>
        <end position="105"/>
    </location>
</feature>
<dbReference type="PANTHER" id="PTHR39188:SF3">
    <property type="entry name" value="STAGE IV SPORULATION PROTEIN FB"/>
    <property type="match status" value="1"/>
</dbReference>
<keyword evidence="9 12" id="KW-1133">Transmembrane helix</keyword>
<dbReference type="STRING" id="930128.SAMN05192532_103158"/>
<dbReference type="GO" id="GO:0008237">
    <property type="term" value="F:metallopeptidase activity"/>
    <property type="evidence" value="ECO:0007669"/>
    <property type="project" value="UniProtKB-KW"/>
</dbReference>
<evidence type="ECO:0000256" key="5">
    <source>
        <dbReference type="ARBA" id="ARBA00022692"/>
    </source>
</evidence>
<accession>A0A1I2CT45</accession>
<sequence length="287" mass="33895">MSNYEKTIFRFHPLFWVIAGIAVFTGFFYDLLLLFLIVLTHEMGHAAAAFHFKWRVKKIELLPFGGVMETSENGSRPLHEEVMVAVAGPFMHIPLILLSFFLVSFHFWQPADHTMFLHYNLVLLCFNLLPIWPLDGGKLLQAFLSSRLSFYHAQKVMWKMSCFFLCTGAALFFYLFPYHLQAWMLFLFFIIVHYTEWKQQPYRFFRFLLEREKKAHPSPHTLPEEEKIISFSESPWDVAKKIRSNRYHQFLMKENGQTVPESYILEAIISEGTGRTPVKEQLSFFKK</sequence>
<dbReference type="AlphaFoldDB" id="A0A1I2CT45"/>
<evidence type="ECO:0000256" key="2">
    <source>
        <dbReference type="ARBA" id="ARBA00004141"/>
    </source>
</evidence>
<name>A0A1I2CT45_9BACI</name>
<keyword evidence="7" id="KW-0378">Hydrolase</keyword>
<dbReference type="RefSeq" id="WP_091660271.1">
    <property type="nucleotide sequence ID" value="NZ_FONT01000003.1"/>
</dbReference>
<feature type="domain" description="Peptidase M50" evidence="13">
    <location>
        <begin position="116"/>
        <end position="166"/>
    </location>
</feature>
<keyword evidence="15" id="KW-1185">Reference proteome</keyword>
<comment type="subcellular location">
    <subcellularLocation>
        <location evidence="2">Membrane</location>
        <topology evidence="2">Multi-pass membrane protein</topology>
    </subcellularLocation>
</comment>
<keyword evidence="6" id="KW-0479">Metal-binding</keyword>
<evidence type="ECO:0000313" key="14">
    <source>
        <dbReference type="EMBL" id="SFE70910.1"/>
    </source>
</evidence>
<keyword evidence="8" id="KW-0862">Zinc</keyword>
<dbReference type="Pfam" id="PF02163">
    <property type="entry name" value="Peptidase_M50"/>
    <property type="match status" value="2"/>
</dbReference>
<protein>
    <submittedName>
        <fullName evidence="14">Stage IV sporulation protein FB</fullName>
    </submittedName>
</protein>
<dbReference type="Proteomes" id="UP000199516">
    <property type="component" value="Unassembled WGS sequence"/>
</dbReference>
<dbReference type="PANTHER" id="PTHR39188">
    <property type="entry name" value="MEMBRANE-ASSOCIATED ZINC METALLOPROTEASE M50B"/>
    <property type="match status" value="1"/>
</dbReference>
<keyword evidence="4" id="KW-0645">Protease</keyword>
<reference evidence="14 15" key="1">
    <citation type="submission" date="2016-10" db="EMBL/GenBank/DDBJ databases">
        <authorList>
            <person name="de Groot N.N."/>
        </authorList>
    </citation>
    <scope>NUCLEOTIDE SEQUENCE [LARGE SCALE GENOMIC DNA]</scope>
    <source>
        <strain evidence="14 15">DSM 23995</strain>
    </source>
</reference>
<comment type="cofactor">
    <cofactor evidence="1">
        <name>Zn(2+)</name>
        <dbReference type="ChEBI" id="CHEBI:29105"/>
    </cofactor>
</comment>
<dbReference type="GO" id="GO:0006508">
    <property type="term" value="P:proteolysis"/>
    <property type="evidence" value="ECO:0007669"/>
    <property type="project" value="UniProtKB-KW"/>
</dbReference>
<dbReference type="OrthoDB" id="166377at2"/>
<feature type="transmembrane region" description="Helical" evidence="12">
    <location>
        <begin position="117"/>
        <end position="135"/>
    </location>
</feature>
<proteinExistence type="inferred from homology"/>
<dbReference type="InterPro" id="IPR008915">
    <property type="entry name" value="Peptidase_M50"/>
</dbReference>
<feature type="transmembrane region" description="Helical" evidence="12">
    <location>
        <begin position="180"/>
        <end position="197"/>
    </location>
</feature>
<dbReference type="EMBL" id="FONT01000003">
    <property type="protein sequence ID" value="SFE70910.1"/>
    <property type="molecule type" value="Genomic_DNA"/>
</dbReference>
<evidence type="ECO:0000256" key="4">
    <source>
        <dbReference type="ARBA" id="ARBA00022670"/>
    </source>
</evidence>
<evidence type="ECO:0000256" key="8">
    <source>
        <dbReference type="ARBA" id="ARBA00022833"/>
    </source>
</evidence>
<dbReference type="GO" id="GO:0046872">
    <property type="term" value="F:metal ion binding"/>
    <property type="evidence" value="ECO:0007669"/>
    <property type="project" value="UniProtKB-KW"/>
</dbReference>
<keyword evidence="11 12" id="KW-0472">Membrane</keyword>
<organism evidence="14 15">
    <name type="scientific">Alteribacillus iranensis</name>
    <dbReference type="NCBI Taxonomy" id="930128"/>
    <lineage>
        <taxon>Bacteria</taxon>
        <taxon>Bacillati</taxon>
        <taxon>Bacillota</taxon>
        <taxon>Bacilli</taxon>
        <taxon>Bacillales</taxon>
        <taxon>Bacillaceae</taxon>
        <taxon>Alteribacillus</taxon>
    </lineage>
</organism>
<evidence type="ECO:0000313" key="15">
    <source>
        <dbReference type="Proteomes" id="UP000199516"/>
    </source>
</evidence>
<evidence type="ECO:0000256" key="10">
    <source>
        <dbReference type="ARBA" id="ARBA00023049"/>
    </source>
</evidence>
<evidence type="ECO:0000256" key="9">
    <source>
        <dbReference type="ARBA" id="ARBA00022989"/>
    </source>
</evidence>